<protein>
    <submittedName>
        <fullName evidence="2">Uncharacterized protein</fullName>
    </submittedName>
</protein>
<evidence type="ECO:0000313" key="2">
    <source>
        <dbReference type="EMBL" id="MBS0029641.1"/>
    </source>
</evidence>
<accession>A0ABS5J336</accession>
<feature type="signal peptide" evidence="1">
    <location>
        <begin position="1"/>
        <end position="21"/>
    </location>
</feature>
<organism evidence="2 3">
    <name type="scientific">Chitinophaga hostae</name>
    <dbReference type="NCBI Taxonomy" id="2831022"/>
    <lineage>
        <taxon>Bacteria</taxon>
        <taxon>Pseudomonadati</taxon>
        <taxon>Bacteroidota</taxon>
        <taxon>Chitinophagia</taxon>
        <taxon>Chitinophagales</taxon>
        <taxon>Chitinophagaceae</taxon>
        <taxon>Chitinophaga</taxon>
    </lineage>
</organism>
<sequence>MKHLRWRLLLAVLLIGTCVSAQVPAVTLGPDFSEPADGWDKLLQLRNGNTLYLHFGKKEGLLVTVYNPQHELTVADTVHTQQWNSADLESTEIDGIYEINGQPVIFLQQLVKYIPVLYRLVLDPETGKLLREDKLGEIPTVQHRSVFADDNLASHDIFVEKDPASDYYAVAFFSGAAIQKNDSVHERIQVLHFSPAHEQVNKAWFYLPDTSYSYFSYISMAVQGKERVYLATVGFNAKQKDDDAGPKVLFSLLSPDSATFAHRVLDYTAGAGNVAGYIQATPAMEQVRLLLYLPAHQKEGGTGIMMNTFLAANGKLKKHVQLSFPELTRNVLLNLGYKEEYKGTPQRLVLNEDGSSTLLLENLSFFKQGNSQVNKLHTNLGDIGIAVLDTAGRENTTMAVSKYQVVTGVCEPFQLQRRAKSEWVFRNKIAALNTNTYLSYDYIPGADLSFVLFNDYLQYLDTGGQDKVRKPLKFAADANFVCYRFYKGKMERLFLFGMPEVTKGYACMMGATDYLPQSRQYATILISRSGLEKKANIAWIKF</sequence>
<keyword evidence="1" id="KW-0732">Signal</keyword>
<gene>
    <name evidence="2" type="ORF">KE626_20110</name>
</gene>
<evidence type="ECO:0000313" key="3">
    <source>
        <dbReference type="Proteomes" id="UP000676386"/>
    </source>
</evidence>
<keyword evidence="3" id="KW-1185">Reference proteome</keyword>
<dbReference type="Proteomes" id="UP000676386">
    <property type="component" value="Unassembled WGS sequence"/>
</dbReference>
<name>A0ABS5J336_9BACT</name>
<comment type="caution">
    <text evidence="2">The sequence shown here is derived from an EMBL/GenBank/DDBJ whole genome shotgun (WGS) entry which is preliminary data.</text>
</comment>
<feature type="chain" id="PRO_5046153069" evidence="1">
    <location>
        <begin position="22"/>
        <end position="542"/>
    </location>
</feature>
<evidence type="ECO:0000256" key="1">
    <source>
        <dbReference type="SAM" id="SignalP"/>
    </source>
</evidence>
<reference evidence="2 3" key="1">
    <citation type="submission" date="2021-04" db="EMBL/GenBank/DDBJ databases">
        <title>Chitinophaga sp. nov., isolated from the rhizosphere soil.</title>
        <authorList>
            <person name="He S."/>
        </authorList>
    </citation>
    <scope>NUCLEOTIDE SEQUENCE [LARGE SCALE GENOMIC DNA]</scope>
    <source>
        <strain evidence="2 3">2R12</strain>
    </source>
</reference>
<dbReference type="RefSeq" id="WP_211974730.1">
    <property type="nucleotide sequence ID" value="NZ_JAGTXB010000010.1"/>
</dbReference>
<dbReference type="EMBL" id="JAGTXB010000010">
    <property type="protein sequence ID" value="MBS0029641.1"/>
    <property type="molecule type" value="Genomic_DNA"/>
</dbReference>
<proteinExistence type="predicted"/>